<dbReference type="Pfam" id="PF19792">
    <property type="entry name" value="DUF6276"/>
    <property type="match status" value="1"/>
</dbReference>
<proteinExistence type="predicted"/>
<dbReference type="AlphaFoldDB" id="A0A1I6KER4"/>
<evidence type="ECO:0000313" key="1">
    <source>
        <dbReference type="EMBL" id="SFR89732.1"/>
    </source>
</evidence>
<dbReference type="Proteomes" id="UP000199062">
    <property type="component" value="Unassembled WGS sequence"/>
</dbReference>
<gene>
    <name evidence="1" type="ORF">SAMN05216559_0679</name>
</gene>
<reference evidence="1 2" key="1">
    <citation type="submission" date="2016-10" db="EMBL/GenBank/DDBJ databases">
        <authorList>
            <person name="de Groot N.N."/>
        </authorList>
    </citation>
    <scope>NUCLEOTIDE SEQUENCE [LARGE SCALE GENOMIC DNA]</scope>
    <source>
        <strain evidence="1 2">CGMCC 1.10457</strain>
    </source>
</reference>
<sequence>MDCPECGAPTLAFPVEQAYREYLPGDEPGAAICRRCLTLHPVSDPPDEIPDFTAVSDVFPSNDDAAVPMALLLGLLSSLALYRQEISALLERVERAGADPLLVVDRLADDPALEPATDLRGRRRQLAQLL</sequence>
<protein>
    <recommendedName>
        <fullName evidence="3">Small CPxCG-related zinc finger protein</fullName>
    </recommendedName>
</protein>
<dbReference type="OrthoDB" id="212944at2157"/>
<dbReference type="RefSeq" id="WP_089813870.1">
    <property type="nucleotide sequence ID" value="NZ_FOZK01000001.1"/>
</dbReference>
<name>A0A1I6KER4_9EURY</name>
<evidence type="ECO:0000313" key="2">
    <source>
        <dbReference type="Proteomes" id="UP000199062"/>
    </source>
</evidence>
<keyword evidence="2" id="KW-1185">Reference proteome</keyword>
<dbReference type="EMBL" id="FOZK01000001">
    <property type="protein sequence ID" value="SFR89732.1"/>
    <property type="molecule type" value="Genomic_DNA"/>
</dbReference>
<organism evidence="1 2">
    <name type="scientific">Halomicrobium zhouii</name>
    <dbReference type="NCBI Taxonomy" id="767519"/>
    <lineage>
        <taxon>Archaea</taxon>
        <taxon>Methanobacteriati</taxon>
        <taxon>Methanobacteriota</taxon>
        <taxon>Stenosarchaea group</taxon>
        <taxon>Halobacteria</taxon>
        <taxon>Halobacteriales</taxon>
        <taxon>Haloarculaceae</taxon>
        <taxon>Halomicrobium</taxon>
    </lineage>
</organism>
<dbReference type="InterPro" id="IPR046243">
    <property type="entry name" value="DUF6276"/>
</dbReference>
<evidence type="ECO:0008006" key="3">
    <source>
        <dbReference type="Google" id="ProtNLM"/>
    </source>
</evidence>
<accession>A0A1I6KER4</accession>